<evidence type="ECO:0000256" key="1">
    <source>
        <dbReference type="SAM" id="Phobius"/>
    </source>
</evidence>
<keyword evidence="1" id="KW-1133">Transmembrane helix</keyword>
<dbReference type="Pfam" id="PF07596">
    <property type="entry name" value="SBP_bac_10"/>
    <property type="match status" value="1"/>
</dbReference>
<proteinExistence type="predicted"/>
<gene>
    <name evidence="3" type="primary">xcpT_7</name>
    <name evidence="3" type="ORF">KOR42_19760</name>
</gene>
<dbReference type="InterPro" id="IPR045584">
    <property type="entry name" value="Pilin-like"/>
</dbReference>
<dbReference type="InterPro" id="IPR027558">
    <property type="entry name" value="Pre_pil_HX9DG_C"/>
</dbReference>
<dbReference type="SUPFAM" id="SSF54523">
    <property type="entry name" value="Pili subunits"/>
    <property type="match status" value="1"/>
</dbReference>
<evidence type="ECO:0000259" key="2">
    <source>
        <dbReference type="Pfam" id="PF07596"/>
    </source>
</evidence>
<dbReference type="InterPro" id="IPR011453">
    <property type="entry name" value="DUF1559"/>
</dbReference>
<dbReference type="InterPro" id="IPR012902">
    <property type="entry name" value="N_methyl_site"/>
</dbReference>
<dbReference type="OrthoDB" id="210622at2"/>
<feature type="transmembrane region" description="Helical" evidence="1">
    <location>
        <begin position="20"/>
        <end position="40"/>
    </location>
</feature>
<keyword evidence="1" id="KW-0472">Membrane</keyword>
<sequence length="354" mass="38980">MPATTRLKLLSRNQRGFTLIELLVVIAIIAILIALLLPAVQQAREAARRTQCKNNLKQFGLAMHNYHDVYKSFPIGHQYRGWFNGDPETNPKRGGSAYGWGWALLPYMDQGPLFNLFWAEQQAAWDQPGPNQQVGQENVTLCQTVLPLFSCPSDTKPSNQNDAAIPNSATSSYQGASSAYNGYNGNNVTANNIPRRRNGIFRRTNSGPPAKIRDITDGTSNTIAVAETRWGMQTNGLNRSRFYGAQDNNGLTGAQGASNALLVQGEWAMNWLQIEGNPQPHRTAGSLHVGGAQFLFCDGTVRFLSENIEHTSTPWINLNSAFRTEDVASNPNAPFFGTYQKLFARNDGAVIGEF</sequence>
<name>A0A5C5X6R5_9PLAN</name>
<dbReference type="Proteomes" id="UP000317243">
    <property type="component" value="Unassembled WGS sequence"/>
</dbReference>
<feature type="domain" description="DUF1559" evidence="2">
    <location>
        <begin position="41"/>
        <end position="309"/>
    </location>
</feature>
<dbReference type="RefSeq" id="WP_146509091.1">
    <property type="nucleotide sequence ID" value="NZ_SIHI01000001.1"/>
</dbReference>
<dbReference type="NCBIfam" id="TIGR04294">
    <property type="entry name" value="pre_pil_HX9DG"/>
    <property type="match status" value="1"/>
</dbReference>
<dbReference type="PANTHER" id="PTHR30093">
    <property type="entry name" value="GENERAL SECRETION PATHWAY PROTEIN G"/>
    <property type="match status" value="1"/>
</dbReference>
<comment type="caution">
    <text evidence="3">The sequence shown here is derived from an EMBL/GenBank/DDBJ whole genome shotgun (WGS) entry which is preliminary data.</text>
</comment>
<keyword evidence="1" id="KW-0812">Transmembrane</keyword>
<organism evidence="3 4">
    <name type="scientific">Thalassoglobus neptunius</name>
    <dbReference type="NCBI Taxonomy" id="1938619"/>
    <lineage>
        <taxon>Bacteria</taxon>
        <taxon>Pseudomonadati</taxon>
        <taxon>Planctomycetota</taxon>
        <taxon>Planctomycetia</taxon>
        <taxon>Planctomycetales</taxon>
        <taxon>Planctomycetaceae</taxon>
        <taxon>Thalassoglobus</taxon>
    </lineage>
</organism>
<dbReference type="AlphaFoldDB" id="A0A5C5X6R5"/>
<dbReference type="EMBL" id="SIHI01000001">
    <property type="protein sequence ID" value="TWT58594.1"/>
    <property type="molecule type" value="Genomic_DNA"/>
</dbReference>
<keyword evidence="4" id="KW-1185">Reference proteome</keyword>
<accession>A0A5C5X6R5</accession>
<dbReference type="Gene3D" id="3.30.700.10">
    <property type="entry name" value="Glycoprotein, Type 4 Pilin"/>
    <property type="match status" value="1"/>
</dbReference>
<reference evidence="3 4" key="1">
    <citation type="submission" date="2019-02" db="EMBL/GenBank/DDBJ databases">
        <title>Deep-cultivation of Planctomycetes and their phenomic and genomic characterization uncovers novel biology.</title>
        <authorList>
            <person name="Wiegand S."/>
            <person name="Jogler M."/>
            <person name="Boedeker C."/>
            <person name="Pinto D."/>
            <person name="Vollmers J."/>
            <person name="Rivas-Marin E."/>
            <person name="Kohn T."/>
            <person name="Peeters S.H."/>
            <person name="Heuer A."/>
            <person name="Rast P."/>
            <person name="Oberbeckmann S."/>
            <person name="Bunk B."/>
            <person name="Jeske O."/>
            <person name="Meyerdierks A."/>
            <person name="Storesund J.E."/>
            <person name="Kallscheuer N."/>
            <person name="Luecker S."/>
            <person name="Lage O.M."/>
            <person name="Pohl T."/>
            <person name="Merkel B.J."/>
            <person name="Hornburger P."/>
            <person name="Mueller R.-W."/>
            <person name="Bruemmer F."/>
            <person name="Labrenz M."/>
            <person name="Spormann A.M."/>
            <person name="Op Den Camp H."/>
            <person name="Overmann J."/>
            <person name="Amann R."/>
            <person name="Jetten M.S.M."/>
            <person name="Mascher T."/>
            <person name="Medema M.H."/>
            <person name="Devos D.P."/>
            <person name="Kaster A.-K."/>
            <person name="Ovreas L."/>
            <person name="Rohde M."/>
            <person name="Galperin M.Y."/>
            <person name="Jogler C."/>
        </authorList>
    </citation>
    <scope>NUCLEOTIDE SEQUENCE [LARGE SCALE GENOMIC DNA]</scope>
    <source>
        <strain evidence="3 4">KOR42</strain>
    </source>
</reference>
<dbReference type="PANTHER" id="PTHR30093:SF2">
    <property type="entry name" value="TYPE II SECRETION SYSTEM PROTEIN H"/>
    <property type="match status" value="1"/>
</dbReference>
<dbReference type="PROSITE" id="PS00409">
    <property type="entry name" value="PROKAR_NTER_METHYL"/>
    <property type="match status" value="1"/>
</dbReference>
<protein>
    <submittedName>
        <fullName evidence="3">Type II secretion system protein G</fullName>
    </submittedName>
</protein>
<evidence type="ECO:0000313" key="3">
    <source>
        <dbReference type="EMBL" id="TWT58594.1"/>
    </source>
</evidence>
<evidence type="ECO:0000313" key="4">
    <source>
        <dbReference type="Proteomes" id="UP000317243"/>
    </source>
</evidence>
<dbReference type="NCBIfam" id="TIGR02532">
    <property type="entry name" value="IV_pilin_GFxxxE"/>
    <property type="match status" value="1"/>
</dbReference>
<dbReference type="Pfam" id="PF07963">
    <property type="entry name" value="N_methyl"/>
    <property type="match status" value="1"/>
</dbReference>